<keyword evidence="1" id="KW-0802">TPR repeat</keyword>
<accession>A0A150XHW8</accession>
<reference evidence="3 4" key="1">
    <citation type="submission" date="2016-01" db="EMBL/GenBank/DDBJ databases">
        <title>Genome sequencing of Roseivirga spongicola UST030701-084.</title>
        <authorList>
            <person name="Selvaratnam C."/>
            <person name="Thevarajoo S."/>
            <person name="Goh K.M."/>
            <person name="Ee R."/>
            <person name="Chan K.-G."/>
            <person name="Chong C.S."/>
        </authorList>
    </citation>
    <scope>NUCLEOTIDE SEQUENCE [LARGE SCALE GENOMIC DNA]</scope>
    <source>
        <strain evidence="3 4">UST030701-084</strain>
    </source>
</reference>
<evidence type="ECO:0000256" key="2">
    <source>
        <dbReference type="SAM" id="SignalP"/>
    </source>
</evidence>
<dbReference type="EMBL" id="LRPC01000001">
    <property type="protein sequence ID" value="KYG78296.1"/>
    <property type="molecule type" value="Genomic_DNA"/>
</dbReference>
<keyword evidence="2" id="KW-0732">Signal</keyword>
<dbReference type="OrthoDB" id="955869at2"/>
<dbReference type="InterPro" id="IPR011990">
    <property type="entry name" value="TPR-like_helical_dom_sf"/>
</dbReference>
<feature type="chain" id="PRO_5007574715" description="Tetratricopeptide repeat protein" evidence="2">
    <location>
        <begin position="22"/>
        <end position="342"/>
    </location>
</feature>
<dbReference type="RefSeq" id="WP_068217757.1">
    <property type="nucleotide sequence ID" value="NZ_CP139724.1"/>
</dbReference>
<dbReference type="SMART" id="SM00028">
    <property type="entry name" value="TPR"/>
    <property type="match status" value="2"/>
</dbReference>
<feature type="repeat" description="TPR" evidence="1">
    <location>
        <begin position="108"/>
        <end position="141"/>
    </location>
</feature>
<proteinExistence type="predicted"/>
<evidence type="ECO:0000256" key="1">
    <source>
        <dbReference type="PROSITE-ProRule" id="PRU00339"/>
    </source>
</evidence>
<gene>
    <name evidence="3" type="ORF">AWW68_05895</name>
</gene>
<name>A0A150XHW8_9BACT</name>
<dbReference type="Proteomes" id="UP000075606">
    <property type="component" value="Unassembled WGS sequence"/>
</dbReference>
<comment type="caution">
    <text evidence="3">The sequence shown here is derived from an EMBL/GenBank/DDBJ whole genome shotgun (WGS) entry which is preliminary data.</text>
</comment>
<dbReference type="InterPro" id="IPR019734">
    <property type="entry name" value="TPR_rpt"/>
</dbReference>
<dbReference type="Gene3D" id="1.25.40.10">
    <property type="entry name" value="Tetratricopeptide repeat domain"/>
    <property type="match status" value="1"/>
</dbReference>
<sequence>MHKSTLKALALSLIICLTACSNEPKETHYELKEFQTISLLGDSLKIPQRSEAALKALNDNLEQAKTNFEADPSEMNTIWLGRRYAYLSDYQKAVEVFTDGLQKFPESYKLYRHRGHRYISLREFDKAVADYKKAYELMPKGVVEIEPDGAPNKLNIPLSNTQFNILYHYGLAHYLKGEFEQAEEIYKELLNNYCDNLDLFVATTDWLYMTLMRQEKKEEAEKLLNNILTEMKVLETAKELTEVANAIMLDKILDYKTEIVENDSYYKRLLMYKGELAVEELFETDNDDVALSLATQGYGVANWYLYNGDSDKAKEILEKVLDGTSWAAFGYIAAEADMKRLQ</sequence>
<dbReference type="AlphaFoldDB" id="A0A150XHW8"/>
<dbReference type="STRING" id="333140.AWW68_05895"/>
<dbReference type="SUPFAM" id="SSF48452">
    <property type="entry name" value="TPR-like"/>
    <property type="match status" value="1"/>
</dbReference>
<evidence type="ECO:0000313" key="4">
    <source>
        <dbReference type="Proteomes" id="UP000075606"/>
    </source>
</evidence>
<keyword evidence="4" id="KW-1185">Reference proteome</keyword>
<dbReference type="PROSITE" id="PS50005">
    <property type="entry name" value="TPR"/>
    <property type="match status" value="1"/>
</dbReference>
<organism evidence="3 4">
    <name type="scientific">Roseivirga spongicola</name>
    <dbReference type="NCBI Taxonomy" id="333140"/>
    <lineage>
        <taxon>Bacteria</taxon>
        <taxon>Pseudomonadati</taxon>
        <taxon>Bacteroidota</taxon>
        <taxon>Cytophagia</taxon>
        <taxon>Cytophagales</taxon>
        <taxon>Roseivirgaceae</taxon>
        <taxon>Roseivirga</taxon>
    </lineage>
</organism>
<dbReference type="Pfam" id="PF13174">
    <property type="entry name" value="TPR_6"/>
    <property type="match status" value="1"/>
</dbReference>
<dbReference type="Pfam" id="PF13432">
    <property type="entry name" value="TPR_16"/>
    <property type="match status" value="1"/>
</dbReference>
<evidence type="ECO:0000313" key="3">
    <source>
        <dbReference type="EMBL" id="KYG78296.1"/>
    </source>
</evidence>
<feature type="signal peptide" evidence="2">
    <location>
        <begin position="1"/>
        <end position="21"/>
    </location>
</feature>
<protein>
    <recommendedName>
        <fullName evidence="5">Tetratricopeptide repeat protein</fullName>
    </recommendedName>
</protein>
<evidence type="ECO:0008006" key="5">
    <source>
        <dbReference type="Google" id="ProtNLM"/>
    </source>
</evidence>